<gene>
    <name evidence="1" type="ORF">DXX93_03265</name>
</gene>
<protein>
    <recommendedName>
        <fullName evidence="3">Peptidase M61 catalytic domain-containing protein</fullName>
    </recommendedName>
</protein>
<dbReference type="SUPFAM" id="SSF55486">
    <property type="entry name" value="Metalloproteases ('zincins'), catalytic domain"/>
    <property type="match status" value="1"/>
</dbReference>
<dbReference type="AlphaFoldDB" id="A0A3E0TM85"/>
<reference evidence="1 2" key="1">
    <citation type="submission" date="2018-08" db="EMBL/GenBank/DDBJ databases">
        <title>Thalassotalea euphylliae genome.</title>
        <authorList>
            <person name="Summers S."/>
            <person name="Rice S.A."/>
            <person name="Freckelton M.L."/>
            <person name="Nedved B.T."/>
            <person name="Hadfield M.G."/>
        </authorList>
    </citation>
    <scope>NUCLEOTIDE SEQUENCE [LARGE SCALE GENOMIC DNA]</scope>
    <source>
        <strain evidence="1 2">H1</strain>
    </source>
</reference>
<organism evidence="1 2">
    <name type="scientific">Thalassotalea euphylliae</name>
    <dbReference type="NCBI Taxonomy" id="1655234"/>
    <lineage>
        <taxon>Bacteria</taxon>
        <taxon>Pseudomonadati</taxon>
        <taxon>Pseudomonadota</taxon>
        <taxon>Gammaproteobacteria</taxon>
        <taxon>Alteromonadales</taxon>
        <taxon>Colwelliaceae</taxon>
        <taxon>Thalassotalea</taxon>
    </lineage>
</organism>
<dbReference type="Proteomes" id="UP000256478">
    <property type="component" value="Unassembled WGS sequence"/>
</dbReference>
<dbReference type="EMBL" id="QUOU01000001">
    <property type="protein sequence ID" value="REL25669.1"/>
    <property type="molecule type" value="Genomic_DNA"/>
</dbReference>
<dbReference type="InterPro" id="IPR027268">
    <property type="entry name" value="Peptidase_M4/M1_CTD_sf"/>
</dbReference>
<dbReference type="RefSeq" id="WP_116006799.1">
    <property type="nucleotide sequence ID" value="NZ_QUOU01000001.1"/>
</dbReference>
<dbReference type="Gene3D" id="1.10.390.10">
    <property type="entry name" value="Neutral Protease Domain 2"/>
    <property type="match status" value="1"/>
</dbReference>
<evidence type="ECO:0000313" key="2">
    <source>
        <dbReference type="Proteomes" id="UP000256478"/>
    </source>
</evidence>
<comment type="caution">
    <text evidence="1">The sequence shown here is derived from an EMBL/GenBank/DDBJ whole genome shotgun (WGS) entry which is preliminary data.</text>
</comment>
<accession>A0A3E0TM85</accession>
<sequence length="300" mass="34330">MSKTKTKSGDYFRPLLIIAIWFWSLCGLMLSAMTRPVHAEPVRWLNGEGFSASEQKTVDTWLNFAVKATQQSFGVLPFNTINFRVKRSRQHSEPVPWGQVNRIDNSILLHISPYYGLTALKDDWTIYHEIAHLYLPFLDDHDTWLSEGFATYVQHITMMQAKVLTEQQALARINAGFGRGKANTSKARGPLFRVSDKMHSKSAYMRVYWSGAAYFMEADTALQKQGKNLVEIIAQYAKCCLTMDGTGRDLTKALDRISNSAIFSKLYQTYRNRADFPVIDESETIKLLKFYQTNQLALTR</sequence>
<evidence type="ECO:0000313" key="1">
    <source>
        <dbReference type="EMBL" id="REL25669.1"/>
    </source>
</evidence>
<dbReference type="OrthoDB" id="1467486at2"/>
<evidence type="ECO:0008006" key="3">
    <source>
        <dbReference type="Google" id="ProtNLM"/>
    </source>
</evidence>
<name>A0A3E0TM85_9GAMM</name>
<proteinExistence type="predicted"/>